<sequence>MAGKEDPTEDSLAVTPADNKAATDPAPTLDDYSTRDPVKLKRLQEEIEWLQAEQDEFFPFQAWARDELDKHGRVMVPAGEVSPGQFQEAINEYWYGLLEEYDNGGHSKTEVEAAVPSN</sequence>
<evidence type="ECO:0000256" key="1">
    <source>
        <dbReference type="SAM" id="MobiDB-lite"/>
    </source>
</evidence>
<gene>
    <name evidence="2" type="ORF">NCGR_LOCUS5621</name>
</gene>
<accession>A0A811MQT0</accession>
<protein>
    <submittedName>
        <fullName evidence="2">Uncharacterized protein</fullName>
    </submittedName>
</protein>
<dbReference type="AlphaFoldDB" id="A0A811MQT0"/>
<evidence type="ECO:0000313" key="2">
    <source>
        <dbReference type="EMBL" id="CAD6209416.1"/>
    </source>
</evidence>
<dbReference type="Proteomes" id="UP000604825">
    <property type="component" value="Unassembled WGS sequence"/>
</dbReference>
<feature type="region of interest" description="Disordered" evidence="1">
    <location>
        <begin position="1"/>
        <end position="34"/>
    </location>
</feature>
<evidence type="ECO:0000313" key="3">
    <source>
        <dbReference type="Proteomes" id="UP000604825"/>
    </source>
</evidence>
<proteinExistence type="predicted"/>
<dbReference type="OrthoDB" id="696070at2759"/>
<keyword evidence="3" id="KW-1185">Reference proteome</keyword>
<name>A0A811MQT0_9POAL</name>
<organism evidence="2 3">
    <name type="scientific">Miscanthus lutarioriparius</name>
    <dbReference type="NCBI Taxonomy" id="422564"/>
    <lineage>
        <taxon>Eukaryota</taxon>
        <taxon>Viridiplantae</taxon>
        <taxon>Streptophyta</taxon>
        <taxon>Embryophyta</taxon>
        <taxon>Tracheophyta</taxon>
        <taxon>Spermatophyta</taxon>
        <taxon>Magnoliopsida</taxon>
        <taxon>Liliopsida</taxon>
        <taxon>Poales</taxon>
        <taxon>Poaceae</taxon>
        <taxon>PACMAD clade</taxon>
        <taxon>Panicoideae</taxon>
        <taxon>Andropogonodae</taxon>
        <taxon>Andropogoneae</taxon>
        <taxon>Saccharinae</taxon>
        <taxon>Miscanthus</taxon>
    </lineage>
</organism>
<comment type="caution">
    <text evidence="2">The sequence shown here is derived from an EMBL/GenBank/DDBJ whole genome shotgun (WGS) entry which is preliminary data.</text>
</comment>
<dbReference type="EMBL" id="CAJGYO010000002">
    <property type="protein sequence ID" value="CAD6209416.1"/>
    <property type="molecule type" value="Genomic_DNA"/>
</dbReference>
<reference evidence="2" key="1">
    <citation type="submission" date="2020-10" db="EMBL/GenBank/DDBJ databases">
        <authorList>
            <person name="Han B."/>
            <person name="Lu T."/>
            <person name="Zhao Q."/>
            <person name="Huang X."/>
            <person name="Zhao Y."/>
        </authorList>
    </citation>
    <scope>NUCLEOTIDE SEQUENCE</scope>
</reference>